<dbReference type="EMBL" id="CP103445">
    <property type="protein sequence ID" value="UWS32846.1"/>
    <property type="molecule type" value="Genomic_DNA"/>
</dbReference>
<sequence>MATLPEQHNAAYLATMLIGMKTASAGNLSTGFICQRKPAQSDDTSGFS</sequence>
<evidence type="ECO:0000313" key="1">
    <source>
        <dbReference type="EMBL" id="UWS32846.1"/>
    </source>
</evidence>
<accession>A0ABY5X639</accession>
<keyword evidence="2" id="KW-1185">Reference proteome</keyword>
<evidence type="ECO:0000313" key="2">
    <source>
        <dbReference type="Proteomes" id="UP001058553"/>
    </source>
</evidence>
<name>A0ABY5X639_ERWPY</name>
<dbReference type="Proteomes" id="UP001058553">
    <property type="component" value="Chromosome"/>
</dbReference>
<dbReference type="RefSeq" id="WP_157861012.1">
    <property type="nucleotide sequence ID" value="NZ_CP023567.1"/>
</dbReference>
<dbReference type="GeneID" id="92238956"/>
<reference evidence="1" key="1">
    <citation type="submission" date="2022-07" db="EMBL/GenBank/DDBJ databases">
        <title>Genetic diversity of Erwinia pyrifoliae.</title>
        <authorList>
            <person name="Park D.S."/>
            <person name="Ham H."/>
        </authorList>
    </citation>
    <scope>NUCLEOTIDE SEQUENCE</scope>
    <source>
        <strain evidence="1">CP201486</strain>
    </source>
</reference>
<proteinExistence type="predicted"/>
<protein>
    <submittedName>
        <fullName evidence="1">Uncharacterized protein</fullName>
    </submittedName>
</protein>
<gene>
    <name evidence="1" type="ORF">NYP84_14675</name>
</gene>
<organism evidence="1 2">
    <name type="scientific">Erwinia pyrifoliae</name>
    <dbReference type="NCBI Taxonomy" id="79967"/>
    <lineage>
        <taxon>Bacteria</taxon>
        <taxon>Pseudomonadati</taxon>
        <taxon>Pseudomonadota</taxon>
        <taxon>Gammaproteobacteria</taxon>
        <taxon>Enterobacterales</taxon>
        <taxon>Erwiniaceae</taxon>
        <taxon>Erwinia</taxon>
    </lineage>
</organism>